<sequence length="111" mass="12165">MRTFTTKGTGTNLERFTTDAGIDYQFNTGHAYREHRTGPDSNPQRAGTIDIVEDSIVDDIQQLLASGVTLPELKSANKPLVQIVTVNSVKIVYRVGTVGGVVRISDYWALP</sequence>
<dbReference type="RefSeq" id="WP_190471505.1">
    <property type="nucleotide sequence ID" value="NZ_JACJPW010000091.1"/>
</dbReference>
<accession>A0A926VJA3</accession>
<dbReference type="AlphaFoldDB" id="A0A926VJA3"/>
<gene>
    <name evidence="1" type="ORF">H6G03_26940</name>
</gene>
<protein>
    <submittedName>
        <fullName evidence="1">Uncharacterized protein</fullName>
    </submittedName>
</protein>
<reference evidence="1" key="2">
    <citation type="submission" date="2020-08" db="EMBL/GenBank/DDBJ databases">
        <authorList>
            <person name="Chen M."/>
            <person name="Teng W."/>
            <person name="Zhao L."/>
            <person name="Hu C."/>
            <person name="Zhou Y."/>
            <person name="Han B."/>
            <person name="Song L."/>
            <person name="Shu W."/>
        </authorList>
    </citation>
    <scope>NUCLEOTIDE SEQUENCE</scope>
    <source>
        <strain evidence="1">FACHB-1375</strain>
    </source>
</reference>
<comment type="caution">
    <text evidence="1">The sequence shown here is derived from an EMBL/GenBank/DDBJ whole genome shotgun (WGS) entry which is preliminary data.</text>
</comment>
<dbReference type="EMBL" id="JACJPW010000091">
    <property type="protein sequence ID" value="MBD2184663.1"/>
    <property type="molecule type" value="Genomic_DNA"/>
</dbReference>
<reference evidence="1" key="1">
    <citation type="journal article" date="2015" name="ISME J.">
        <title>Draft Genome Sequence of Streptomyces incarnatus NRRL8089, which Produces the Nucleoside Antibiotic Sinefungin.</title>
        <authorList>
            <person name="Oshima K."/>
            <person name="Hattori M."/>
            <person name="Shimizu H."/>
            <person name="Fukuda K."/>
            <person name="Nemoto M."/>
            <person name="Inagaki K."/>
            <person name="Tamura T."/>
        </authorList>
    </citation>
    <scope>NUCLEOTIDE SEQUENCE</scope>
    <source>
        <strain evidence="1">FACHB-1375</strain>
    </source>
</reference>
<dbReference type="Proteomes" id="UP000641646">
    <property type="component" value="Unassembled WGS sequence"/>
</dbReference>
<evidence type="ECO:0000313" key="2">
    <source>
        <dbReference type="Proteomes" id="UP000641646"/>
    </source>
</evidence>
<name>A0A926VJA3_9CYAN</name>
<organism evidence="1 2">
    <name type="scientific">Aerosakkonema funiforme FACHB-1375</name>
    <dbReference type="NCBI Taxonomy" id="2949571"/>
    <lineage>
        <taxon>Bacteria</taxon>
        <taxon>Bacillati</taxon>
        <taxon>Cyanobacteriota</taxon>
        <taxon>Cyanophyceae</taxon>
        <taxon>Oscillatoriophycideae</taxon>
        <taxon>Aerosakkonematales</taxon>
        <taxon>Aerosakkonemataceae</taxon>
        <taxon>Aerosakkonema</taxon>
    </lineage>
</organism>
<proteinExistence type="predicted"/>
<keyword evidence="2" id="KW-1185">Reference proteome</keyword>
<evidence type="ECO:0000313" key="1">
    <source>
        <dbReference type="EMBL" id="MBD2184663.1"/>
    </source>
</evidence>